<proteinExistence type="predicted"/>
<feature type="transmembrane region" description="Helical" evidence="1">
    <location>
        <begin position="29"/>
        <end position="46"/>
    </location>
</feature>
<name>A0ABT3Q454_9PROT</name>
<accession>A0ABT3Q454</accession>
<organism evidence="2 3">
    <name type="scientific">Acetobacter farinalis</name>
    <dbReference type="NCBI Taxonomy" id="1260984"/>
    <lineage>
        <taxon>Bacteria</taxon>
        <taxon>Pseudomonadati</taxon>
        <taxon>Pseudomonadota</taxon>
        <taxon>Alphaproteobacteria</taxon>
        <taxon>Acetobacterales</taxon>
        <taxon>Acetobacteraceae</taxon>
        <taxon>Acetobacter</taxon>
    </lineage>
</organism>
<dbReference type="Proteomes" id="UP001526446">
    <property type="component" value="Unassembled WGS sequence"/>
</dbReference>
<keyword evidence="1" id="KW-0472">Membrane</keyword>
<dbReference type="RefSeq" id="WP_166118709.1">
    <property type="nucleotide sequence ID" value="NZ_JAPIUX010000001.1"/>
</dbReference>
<sequence>MNLRLACLLGIIACFVVNLIDFHYRQTCITIGTTLLALALFGTFFAREPAPVQNAGSKKAT</sequence>
<evidence type="ECO:0000313" key="3">
    <source>
        <dbReference type="Proteomes" id="UP001526446"/>
    </source>
</evidence>
<dbReference type="EMBL" id="JAPIUX010000001">
    <property type="protein sequence ID" value="MCX2560061.1"/>
    <property type="molecule type" value="Genomic_DNA"/>
</dbReference>
<gene>
    <name evidence="2" type="ORF">OQ252_01410</name>
</gene>
<evidence type="ECO:0000313" key="2">
    <source>
        <dbReference type="EMBL" id="MCX2560061.1"/>
    </source>
</evidence>
<keyword evidence="3" id="KW-1185">Reference proteome</keyword>
<protein>
    <submittedName>
        <fullName evidence="2">Uncharacterized protein</fullName>
    </submittedName>
</protein>
<comment type="caution">
    <text evidence="2">The sequence shown here is derived from an EMBL/GenBank/DDBJ whole genome shotgun (WGS) entry which is preliminary data.</text>
</comment>
<evidence type="ECO:0000256" key="1">
    <source>
        <dbReference type="SAM" id="Phobius"/>
    </source>
</evidence>
<reference evidence="2 3" key="1">
    <citation type="submission" date="2022-11" db="EMBL/GenBank/DDBJ databases">
        <title>Genome sequencing of Acetobacter type strain.</title>
        <authorList>
            <person name="Heo J."/>
            <person name="Lee D."/>
            <person name="Han B.-H."/>
            <person name="Hong S.-B."/>
            <person name="Kwon S.-W."/>
        </authorList>
    </citation>
    <scope>NUCLEOTIDE SEQUENCE [LARGE SCALE GENOMIC DNA]</scope>
    <source>
        <strain evidence="2 3">KACC 21251</strain>
    </source>
</reference>
<keyword evidence="1" id="KW-0812">Transmembrane</keyword>
<keyword evidence="1" id="KW-1133">Transmembrane helix</keyword>